<dbReference type="STRING" id="556484.B7FQM1"/>
<dbReference type="PANTHER" id="PTHR12982:SF0">
    <property type="entry name" value="PHOSPHATIDYLINOSITOL N-ACETYLGLUCOSAMINYLTRANSFERASE SUBUNIT C"/>
    <property type="match status" value="1"/>
</dbReference>
<evidence type="ECO:0000256" key="8">
    <source>
        <dbReference type="SAM" id="MobiDB-lite"/>
    </source>
</evidence>
<sequence length="330" mass="36614">MRSQNSKCAKENNGKPCLWKSSAGDGINDSPSLDAVHRRFASRPQKKDFFSLCSTALVVAQEFALSCFLLARHRVALYFEQSRSTPENAFTISQTNLDQATVAMSAALMLVLFCSSRSNTIPRQKRREKAQQRLSDAILLGIVLRLLASVLRTLTASYSSDTVEALATTGMTLHVVACDYSYANGRRPHGEIIRPLISSQRPVFRGGTFSLNAALFATTLLVSRVESNSMAYFLISLAIVMFAFYPDARHAIANSYPPSRSGFPWLITAAISGSTLVLLNNHEKILFLVGMTSLVFVVPLWNYISQCNKVWFRGPWDIPTRSSMKLDNKL</sequence>
<comment type="similarity">
    <text evidence="3">Belongs to the PIGC family.</text>
</comment>
<feature type="region of interest" description="Disordered" evidence="8">
    <location>
        <begin position="1"/>
        <end position="23"/>
    </location>
</feature>
<evidence type="ECO:0000256" key="3">
    <source>
        <dbReference type="ARBA" id="ARBA00008321"/>
    </source>
</evidence>
<keyword evidence="7 9" id="KW-0472">Membrane</keyword>
<dbReference type="GO" id="GO:0000506">
    <property type="term" value="C:glycosylphosphatidylinositol-N-acetylglucosaminyltransferase (GPI-GnT) complex"/>
    <property type="evidence" value="ECO:0007669"/>
    <property type="project" value="TreeGrafter"/>
</dbReference>
<dbReference type="Pfam" id="PF06432">
    <property type="entry name" value="GPI2"/>
    <property type="match status" value="1"/>
</dbReference>
<dbReference type="GO" id="GO:0006506">
    <property type="term" value="P:GPI anchor biosynthetic process"/>
    <property type="evidence" value="ECO:0007669"/>
    <property type="project" value="UniProtKB-UniPathway"/>
</dbReference>
<evidence type="ECO:0000256" key="2">
    <source>
        <dbReference type="ARBA" id="ARBA00004687"/>
    </source>
</evidence>
<dbReference type="InterPro" id="IPR009450">
    <property type="entry name" value="Plno_GlcNAc_GPI2"/>
</dbReference>
<dbReference type="GeneID" id="7196878"/>
<protein>
    <submittedName>
        <fullName evidence="10">Uncharacterized protein</fullName>
    </submittedName>
</protein>
<comment type="pathway">
    <text evidence="2">Glycolipid biosynthesis; glycosylphosphatidylinositol-anchor biosynthesis.</text>
</comment>
<keyword evidence="4" id="KW-0337">GPI-anchor biosynthesis</keyword>
<dbReference type="InParanoid" id="B7FQM1"/>
<dbReference type="Proteomes" id="UP000000759">
    <property type="component" value="Chromosome 1"/>
</dbReference>
<dbReference type="eggNOG" id="KOG3059">
    <property type="taxonomic scope" value="Eukaryota"/>
</dbReference>
<gene>
    <name evidence="10" type="ORF">PHATRDRAFT_43101</name>
</gene>
<feature type="transmembrane region" description="Helical" evidence="9">
    <location>
        <begin position="260"/>
        <end position="279"/>
    </location>
</feature>
<feature type="transmembrane region" description="Helical" evidence="9">
    <location>
        <begin position="203"/>
        <end position="223"/>
    </location>
</feature>
<reference evidence="10 11" key="1">
    <citation type="journal article" date="2008" name="Nature">
        <title>The Phaeodactylum genome reveals the evolutionary history of diatom genomes.</title>
        <authorList>
            <person name="Bowler C."/>
            <person name="Allen A.E."/>
            <person name="Badger J.H."/>
            <person name="Grimwood J."/>
            <person name="Jabbari K."/>
            <person name="Kuo A."/>
            <person name="Maheswari U."/>
            <person name="Martens C."/>
            <person name="Maumus F."/>
            <person name="Otillar R.P."/>
            <person name="Rayko E."/>
            <person name="Salamov A."/>
            <person name="Vandepoele K."/>
            <person name="Beszteri B."/>
            <person name="Gruber A."/>
            <person name="Heijde M."/>
            <person name="Katinka M."/>
            <person name="Mock T."/>
            <person name="Valentin K."/>
            <person name="Verret F."/>
            <person name="Berges J.A."/>
            <person name="Brownlee C."/>
            <person name="Cadoret J.P."/>
            <person name="Chiovitti A."/>
            <person name="Choi C.J."/>
            <person name="Coesel S."/>
            <person name="De Martino A."/>
            <person name="Detter J.C."/>
            <person name="Durkin C."/>
            <person name="Falciatore A."/>
            <person name="Fournet J."/>
            <person name="Haruta M."/>
            <person name="Huysman M.J."/>
            <person name="Jenkins B.D."/>
            <person name="Jiroutova K."/>
            <person name="Jorgensen R.E."/>
            <person name="Joubert Y."/>
            <person name="Kaplan A."/>
            <person name="Kroger N."/>
            <person name="Kroth P.G."/>
            <person name="La Roche J."/>
            <person name="Lindquist E."/>
            <person name="Lommer M."/>
            <person name="Martin-Jezequel V."/>
            <person name="Lopez P.J."/>
            <person name="Lucas S."/>
            <person name="Mangogna M."/>
            <person name="McGinnis K."/>
            <person name="Medlin L.K."/>
            <person name="Montsant A."/>
            <person name="Oudot-Le Secq M.P."/>
            <person name="Napoli C."/>
            <person name="Obornik M."/>
            <person name="Parker M.S."/>
            <person name="Petit J.L."/>
            <person name="Porcel B.M."/>
            <person name="Poulsen N."/>
            <person name="Robison M."/>
            <person name="Rychlewski L."/>
            <person name="Rynearson T.A."/>
            <person name="Schmutz J."/>
            <person name="Shapiro H."/>
            <person name="Siaut M."/>
            <person name="Stanley M."/>
            <person name="Sussman M.R."/>
            <person name="Taylor A.R."/>
            <person name="Vardi A."/>
            <person name="von Dassow P."/>
            <person name="Vyverman W."/>
            <person name="Willis A."/>
            <person name="Wyrwicz L.S."/>
            <person name="Rokhsar D.S."/>
            <person name="Weissenbach J."/>
            <person name="Armbrust E.V."/>
            <person name="Green B.R."/>
            <person name="Van de Peer Y."/>
            <person name="Grigoriev I.V."/>
        </authorList>
    </citation>
    <scope>NUCLEOTIDE SEQUENCE [LARGE SCALE GENOMIC DNA]</scope>
    <source>
        <strain evidence="10 11">CCAP 1055/1</strain>
    </source>
</reference>
<evidence type="ECO:0000256" key="1">
    <source>
        <dbReference type="ARBA" id="ARBA00004141"/>
    </source>
</evidence>
<evidence type="ECO:0000313" key="10">
    <source>
        <dbReference type="EMBL" id="EEC51892.1"/>
    </source>
</evidence>
<keyword evidence="6 9" id="KW-1133">Transmembrane helix</keyword>
<evidence type="ECO:0000256" key="9">
    <source>
        <dbReference type="SAM" id="Phobius"/>
    </source>
</evidence>
<evidence type="ECO:0000256" key="5">
    <source>
        <dbReference type="ARBA" id="ARBA00022692"/>
    </source>
</evidence>
<dbReference type="FunCoup" id="B7FQM1">
    <property type="interactions" value="291"/>
</dbReference>
<name>B7FQM1_PHATC</name>
<keyword evidence="11" id="KW-1185">Reference proteome</keyword>
<reference evidence="11" key="2">
    <citation type="submission" date="2008-08" db="EMBL/GenBank/DDBJ databases">
        <authorList>
            <consortium name="Diatom Consortium"/>
            <person name="Grigoriev I."/>
            <person name="Grimwood J."/>
            <person name="Kuo A."/>
            <person name="Otillar R.P."/>
            <person name="Salamov A."/>
            <person name="Detter J.C."/>
            <person name="Lindquist E."/>
            <person name="Shapiro H."/>
            <person name="Lucas S."/>
            <person name="Glavina del Rio T."/>
            <person name="Pitluck S."/>
            <person name="Rokhsar D."/>
            <person name="Bowler C."/>
        </authorList>
    </citation>
    <scope>GENOME REANNOTATION</scope>
    <source>
        <strain evidence="11">CCAP 1055/1</strain>
    </source>
</reference>
<feature type="transmembrane region" description="Helical" evidence="9">
    <location>
        <begin position="229"/>
        <end position="248"/>
    </location>
</feature>
<dbReference type="HOGENOM" id="CLU_843235_0_0_1"/>
<evidence type="ECO:0000256" key="7">
    <source>
        <dbReference type="ARBA" id="ARBA00023136"/>
    </source>
</evidence>
<feature type="transmembrane region" description="Helical" evidence="9">
    <location>
        <begin position="49"/>
        <end position="71"/>
    </location>
</feature>
<feature type="transmembrane region" description="Helical" evidence="9">
    <location>
        <begin position="137"/>
        <end position="159"/>
    </location>
</feature>
<dbReference type="EMBL" id="CM000605">
    <property type="protein sequence ID" value="EEC51892.1"/>
    <property type="molecule type" value="Genomic_DNA"/>
</dbReference>
<dbReference type="KEGG" id="pti:PHATRDRAFT_43101"/>
<dbReference type="UniPathway" id="UPA00196"/>
<feature type="transmembrane region" description="Helical" evidence="9">
    <location>
        <begin position="100"/>
        <end position="116"/>
    </location>
</feature>
<proteinExistence type="inferred from homology"/>
<feature type="transmembrane region" description="Helical" evidence="9">
    <location>
        <begin position="285"/>
        <end position="304"/>
    </location>
</feature>
<dbReference type="RefSeq" id="XP_002177429.1">
    <property type="nucleotide sequence ID" value="XM_002177393.1"/>
</dbReference>
<organism evidence="10 11">
    <name type="scientific">Phaeodactylum tricornutum (strain CCAP 1055/1)</name>
    <dbReference type="NCBI Taxonomy" id="556484"/>
    <lineage>
        <taxon>Eukaryota</taxon>
        <taxon>Sar</taxon>
        <taxon>Stramenopiles</taxon>
        <taxon>Ochrophyta</taxon>
        <taxon>Bacillariophyta</taxon>
        <taxon>Bacillariophyceae</taxon>
        <taxon>Bacillariophycidae</taxon>
        <taxon>Naviculales</taxon>
        <taxon>Phaeodactylaceae</taxon>
        <taxon>Phaeodactylum</taxon>
    </lineage>
</organism>
<dbReference type="PANTHER" id="PTHR12982">
    <property type="entry name" value="PHOSPHATIDYLINOSITOL GLYCAN, CLASS C"/>
    <property type="match status" value="1"/>
</dbReference>
<dbReference type="OrthoDB" id="196709at2759"/>
<comment type="subcellular location">
    <subcellularLocation>
        <location evidence="1">Membrane</location>
        <topology evidence="1">Multi-pass membrane protein</topology>
    </subcellularLocation>
</comment>
<evidence type="ECO:0000313" key="11">
    <source>
        <dbReference type="Proteomes" id="UP000000759"/>
    </source>
</evidence>
<dbReference type="AlphaFoldDB" id="B7FQM1"/>
<evidence type="ECO:0000256" key="4">
    <source>
        <dbReference type="ARBA" id="ARBA00022502"/>
    </source>
</evidence>
<keyword evidence="5 9" id="KW-0812">Transmembrane</keyword>
<dbReference type="PaxDb" id="2850-Phatr43101"/>
<evidence type="ECO:0000256" key="6">
    <source>
        <dbReference type="ARBA" id="ARBA00022989"/>
    </source>
</evidence>
<accession>B7FQM1</accession>